<dbReference type="Proteomes" id="UP000199423">
    <property type="component" value="Unassembled WGS sequence"/>
</dbReference>
<dbReference type="PROSITE" id="PS50005">
    <property type="entry name" value="TPR"/>
    <property type="match status" value="2"/>
</dbReference>
<sequence length="606" mass="66928">MRGPLGRVLSVGLGAIAMTIAGFFSEAPARSQDQDPGQDEISTSVLGNYLAGRFARAAQDTKEAADFYGKALERDPTNEVLLEQAFQMETMSGNWPKAIPLAEQLAATRQSHRMSQFLLGVTAYKAGDYAKAEKHFTAASENPIGELTSAIAVGWTRLAAGDADGAVKALDLPKQPDWAQFYLRYHRALITDLAGRKADARASYEKVFKQDSRTLRTSLAYAQSAAHYGDFKTARQVMKEQLAKTQGDAHPLAKEMLDIINRKEKPPLLISNPTDGLAEVFYGLGEALAGEGGVSLGTIYLQLALDAKPDHAFALAALANALEAVKRYDDAIATYDRIPKGTPLQSAIDIRKAFDLNSLDKPDEAKAILTKLIEADPKDVRPLEALGNIMRARKDYAGAVTYFTKALAVLNKNDPRNWGYYYARGTSYERLKNWPAAEADLKRALALAPDQPLVLNYLGYSWVDQGKNLKEGTRLIEKAVQLKPDDGYIVDSLGWAHYKQGNFKEAVRFLERAVEIKPEDPTLNDHLGDAFWKVGREREARFQWNQALSLDPEPQDVDKIKAKIERGLDAKGEAKNAEKTRQVQRDDASRRRSENKAGSPQSRAVE</sequence>
<feature type="compositionally biased region" description="Basic and acidic residues" evidence="2">
    <location>
        <begin position="566"/>
        <end position="595"/>
    </location>
</feature>
<dbReference type="PANTHER" id="PTHR12558">
    <property type="entry name" value="CELL DIVISION CYCLE 16,23,27"/>
    <property type="match status" value="1"/>
</dbReference>
<feature type="compositionally biased region" description="Polar residues" evidence="2">
    <location>
        <begin position="596"/>
        <end position="606"/>
    </location>
</feature>
<dbReference type="SUPFAM" id="SSF48452">
    <property type="entry name" value="TPR-like"/>
    <property type="match status" value="3"/>
</dbReference>
<dbReference type="PANTHER" id="PTHR12558:SF13">
    <property type="entry name" value="CELL DIVISION CYCLE PROTEIN 27 HOMOLOG"/>
    <property type="match status" value="1"/>
</dbReference>
<dbReference type="AlphaFoldDB" id="A0A1I7NQG7"/>
<dbReference type="SMART" id="SM00028">
    <property type="entry name" value="TPR"/>
    <property type="match status" value="11"/>
</dbReference>
<protein>
    <submittedName>
        <fullName evidence="3">Tetratricopeptide repeat-containing protein</fullName>
    </submittedName>
</protein>
<dbReference type="InterPro" id="IPR011990">
    <property type="entry name" value="TPR-like_helical_dom_sf"/>
</dbReference>
<evidence type="ECO:0000256" key="2">
    <source>
        <dbReference type="SAM" id="MobiDB-lite"/>
    </source>
</evidence>
<evidence type="ECO:0000313" key="4">
    <source>
        <dbReference type="Proteomes" id="UP000199423"/>
    </source>
</evidence>
<dbReference type="Gene3D" id="1.25.40.10">
    <property type="entry name" value="Tetratricopeptide repeat domain"/>
    <property type="match status" value="4"/>
</dbReference>
<dbReference type="RefSeq" id="WP_092869104.1">
    <property type="nucleotide sequence ID" value="NZ_FPCH01000003.1"/>
</dbReference>
<dbReference type="InterPro" id="IPR019734">
    <property type="entry name" value="TPR_rpt"/>
</dbReference>
<evidence type="ECO:0000313" key="3">
    <source>
        <dbReference type="EMBL" id="SFV36863.1"/>
    </source>
</evidence>
<dbReference type="EMBL" id="FPCH01000003">
    <property type="protein sequence ID" value="SFV36863.1"/>
    <property type="molecule type" value="Genomic_DNA"/>
</dbReference>
<proteinExistence type="predicted"/>
<name>A0A1I7NQG7_9HYPH</name>
<dbReference type="Pfam" id="PF13432">
    <property type="entry name" value="TPR_16"/>
    <property type="match status" value="4"/>
</dbReference>
<reference evidence="4" key="1">
    <citation type="submission" date="2016-10" db="EMBL/GenBank/DDBJ databases">
        <authorList>
            <person name="Varghese N."/>
            <person name="Submissions S."/>
        </authorList>
    </citation>
    <scope>NUCLEOTIDE SEQUENCE [LARGE SCALE GENOMIC DNA]</scope>
    <source>
        <strain evidence="4">DSM 1565</strain>
    </source>
</reference>
<accession>A0A1I7NQG7</accession>
<keyword evidence="1" id="KW-0802">TPR repeat</keyword>
<dbReference type="Pfam" id="PF13414">
    <property type="entry name" value="TPR_11"/>
    <property type="match status" value="1"/>
</dbReference>
<feature type="repeat" description="TPR" evidence="1">
    <location>
        <begin position="418"/>
        <end position="451"/>
    </location>
</feature>
<dbReference type="OrthoDB" id="9766710at2"/>
<keyword evidence="4" id="KW-1185">Reference proteome</keyword>
<gene>
    <name evidence="3" type="ORF">SAMN04488557_2848</name>
</gene>
<feature type="region of interest" description="Disordered" evidence="2">
    <location>
        <begin position="566"/>
        <end position="606"/>
    </location>
</feature>
<dbReference type="STRING" id="51670.SAMN04488557_2848"/>
<feature type="repeat" description="TPR" evidence="1">
    <location>
        <begin position="487"/>
        <end position="520"/>
    </location>
</feature>
<organism evidence="3 4">
    <name type="scientific">Hyphomicrobium facile</name>
    <dbReference type="NCBI Taxonomy" id="51670"/>
    <lineage>
        <taxon>Bacteria</taxon>
        <taxon>Pseudomonadati</taxon>
        <taxon>Pseudomonadota</taxon>
        <taxon>Alphaproteobacteria</taxon>
        <taxon>Hyphomicrobiales</taxon>
        <taxon>Hyphomicrobiaceae</taxon>
        <taxon>Hyphomicrobium</taxon>
    </lineage>
</organism>
<evidence type="ECO:0000256" key="1">
    <source>
        <dbReference type="PROSITE-ProRule" id="PRU00339"/>
    </source>
</evidence>